<name>G0NFF8_CAEBE</name>
<dbReference type="OMA" id="CRPATEN"/>
<evidence type="ECO:0000256" key="1">
    <source>
        <dbReference type="SAM" id="SignalP"/>
    </source>
</evidence>
<dbReference type="AlphaFoldDB" id="G0NFF8"/>
<sequence length="225" mass="26190">MQLTIFLIFLPSTLAFYKTVTVGQLFLLGIRDREEFCFPRWLTSSEYGIWGIPGVEDIGMNLIFEKKAGNRLINRKIVVVYPENRAPCFPEETSWLEIHFDMPPSIENKINSLNYISKSLKVNTDTLRVYDYEYSRTNRRLEAIGHQDQTPGQYLVTWPIGCTTFNNATDIMADFLDKNLTYHSVYLAQGYFKPRKSYKITDDNDLKCRPATENVWPICVFGFCF</sequence>
<evidence type="ECO:0000313" key="2">
    <source>
        <dbReference type="EMBL" id="EGT59188.1"/>
    </source>
</evidence>
<reference evidence="3" key="1">
    <citation type="submission" date="2011-07" db="EMBL/GenBank/DDBJ databases">
        <authorList>
            <consortium name="Caenorhabditis brenneri Sequencing and Analysis Consortium"/>
            <person name="Wilson R.K."/>
        </authorList>
    </citation>
    <scope>NUCLEOTIDE SEQUENCE [LARGE SCALE GENOMIC DNA]</scope>
    <source>
        <strain evidence="3">PB2801</strain>
    </source>
</reference>
<dbReference type="EMBL" id="GL379875">
    <property type="protein sequence ID" value="EGT59188.1"/>
    <property type="molecule type" value="Genomic_DNA"/>
</dbReference>
<keyword evidence="3" id="KW-1185">Reference proteome</keyword>
<feature type="chain" id="PRO_5011977213" evidence="1">
    <location>
        <begin position="16"/>
        <end position="225"/>
    </location>
</feature>
<organism evidence="3">
    <name type="scientific">Caenorhabditis brenneri</name>
    <name type="common">Nematode worm</name>
    <dbReference type="NCBI Taxonomy" id="135651"/>
    <lineage>
        <taxon>Eukaryota</taxon>
        <taxon>Metazoa</taxon>
        <taxon>Ecdysozoa</taxon>
        <taxon>Nematoda</taxon>
        <taxon>Chromadorea</taxon>
        <taxon>Rhabditida</taxon>
        <taxon>Rhabditina</taxon>
        <taxon>Rhabditomorpha</taxon>
        <taxon>Rhabditoidea</taxon>
        <taxon>Rhabditidae</taxon>
        <taxon>Peloderinae</taxon>
        <taxon>Caenorhabditis</taxon>
    </lineage>
</organism>
<evidence type="ECO:0000313" key="3">
    <source>
        <dbReference type="Proteomes" id="UP000008068"/>
    </source>
</evidence>
<dbReference type="HOGENOM" id="CLU_1230880_0_0_1"/>
<accession>G0NFF8</accession>
<dbReference type="Proteomes" id="UP000008068">
    <property type="component" value="Unassembled WGS sequence"/>
</dbReference>
<dbReference type="eggNOG" id="KOG3781">
    <property type="taxonomic scope" value="Eukaryota"/>
</dbReference>
<feature type="signal peptide" evidence="1">
    <location>
        <begin position="1"/>
        <end position="15"/>
    </location>
</feature>
<proteinExistence type="predicted"/>
<keyword evidence="1" id="KW-0732">Signal</keyword>
<gene>
    <name evidence="2" type="ORF">CAEBREN_18371</name>
</gene>
<dbReference type="STRING" id="135651.G0NFF8"/>
<dbReference type="InParanoid" id="G0NFF8"/>
<protein>
    <submittedName>
        <fullName evidence="2">Uncharacterized protein</fullName>
    </submittedName>
</protein>